<sequence length="52" mass="6303">MHSTTLHIKRNQKIIIKFFDIANLDDENWLENTRIAMQKELNKILKQNEDCF</sequence>
<dbReference type="EMBL" id="JACGBB010000014">
    <property type="protein sequence ID" value="MBZ7987746.1"/>
    <property type="molecule type" value="Genomic_DNA"/>
</dbReference>
<dbReference type="Proteomes" id="UP000786183">
    <property type="component" value="Unassembled WGS sequence"/>
</dbReference>
<gene>
    <name evidence="1" type="ORF">AVCANL283_06480</name>
</gene>
<accession>A0ABS7WSJ8</accession>
<proteinExistence type="predicted"/>
<reference evidence="1 2" key="1">
    <citation type="submission" date="2020-07" db="EMBL/GenBank/DDBJ databases">
        <title>Transfer of Campylobacter canadensis to the novel genus Avispirillum gen. nov., that also includes two novel species recovered from migratory waterfowl: Avispirillum anseris sp. nov. and Avispirillum brantae sp. nov.</title>
        <authorList>
            <person name="Miller W.G."/>
            <person name="Chapman M.H."/>
            <person name="Yee E."/>
            <person name="Inglis G.D."/>
        </authorList>
    </citation>
    <scope>NUCLEOTIDE SEQUENCE [LARGE SCALE GENOMIC DNA]</scope>
    <source>
        <strain evidence="1 2">L283</strain>
    </source>
</reference>
<name>A0ABS7WSJ8_9BACT</name>
<organism evidence="1 2">
    <name type="scientific">Campylobacter canadensis</name>
    <dbReference type="NCBI Taxonomy" id="449520"/>
    <lineage>
        <taxon>Bacteria</taxon>
        <taxon>Pseudomonadati</taxon>
        <taxon>Campylobacterota</taxon>
        <taxon>Epsilonproteobacteria</taxon>
        <taxon>Campylobacterales</taxon>
        <taxon>Campylobacteraceae</taxon>
        <taxon>Campylobacter</taxon>
    </lineage>
</organism>
<dbReference type="RefSeq" id="WP_172233048.1">
    <property type="nucleotide sequence ID" value="NZ_CP035946.1"/>
</dbReference>
<keyword evidence="2" id="KW-1185">Reference proteome</keyword>
<evidence type="ECO:0000313" key="1">
    <source>
        <dbReference type="EMBL" id="MBZ7987746.1"/>
    </source>
</evidence>
<protein>
    <submittedName>
        <fullName evidence="1">Uncharacterized protein</fullName>
    </submittedName>
</protein>
<evidence type="ECO:0000313" key="2">
    <source>
        <dbReference type="Proteomes" id="UP000786183"/>
    </source>
</evidence>
<comment type="caution">
    <text evidence="1">The sequence shown here is derived from an EMBL/GenBank/DDBJ whole genome shotgun (WGS) entry which is preliminary data.</text>
</comment>